<dbReference type="EMBL" id="LT607409">
    <property type="protein sequence ID" value="SCF11501.1"/>
    <property type="molecule type" value="Genomic_DNA"/>
</dbReference>
<feature type="transmembrane region" description="Helical" evidence="1">
    <location>
        <begin position="256"/>
        <end position="278"/>
    </location>
</feature>
<keyword evidence="2" id="KW-0732">Signal</keyword>
<organism evidence="3 4">
    <name type="scientific">Micromonospora chokoriensis</name>
    <dbReference type="NCBI Taxonomy" id="356851"/>
    <lineage>
        <taxon>Bacteria</taxon>
        <taxon>Bacillati</taxon>
        <taxon>Actinomycetota</taxon>
        <taxon>Actinomycetes</taxon>
        <taxon>Micromonosporales</taxon>
        <taxon>Micromonosporaceae</taxon>
        <taxon>Micromonospora</taxon>
    </lineage>
</organism>
<reference evidence="4" key="1">
    <citation type="submission" date="2016-06" db="EMBL/GenBank/DDBJ databases">
        <authorList>
            <person name="Varghese N."/>
            <person name="Submissions Spin"/>
        </authorList>
    </citation>
    <scope>NUCLEOTIDE SEQUENCE [LARGE SCALE GENOMIC DNA]</scope>
    <source>
        <strain evidence="4">DSM 45160</strain>
    </source>
</reference>
<name>A0A1C4XTR9_9ACTN</name>
<evidence type="ECO:0000313" key="3">
    <source>
        <dbReference type="EMBL" id="SCF11501.1"/>
    </source>
</evidence>
<proteinExistence type="predicted"/>
<accession>A0A1C4XTR9</accession>
<keyword evidence="1" id="KW-0812">Transmembrane</keyword>
<sequence length="287" mass="27248">MPRVRSGLARTAAVLAGGLAMAVLAASPAMADTSQSSASALQISLLGGGLASSGTASATNDGTTESISGNQNPPLAVLGAQTVITAGVLVQNVRAFNDGTSAACAGVLGVGGTVTIGPGGSCLVTPGAGVSLVLGTNGLATIALVADAITSSCTATSSPSATGTTSLVNARITSTLLGIETTLLNLPANPPPNTGLSVPGLLDLTLNDQSSSGVGQLTVTALNLTALGGALAGVTVGTSSCGANAVAPPIPVIPLAGAPIALGIGALVAGTTGGFSLYRRRRAAARS</sequence>
<evidence type="ECO:0000313" key="4">
    <source>
        <dbReference type="Proteomes" id="UP000198224"/>
    </source>
</evidence>
<keyword evidence="4" id="KW-1185">Reference proteome</keyword>
<dbReference type="eggNOG" id="ENOG5031V9G">
    <property type="taxonomic scope" value="Bacteria"/>
</dbReference>
<protein>
    <submittedName>
        <fullName evidence="3">Uncharacterized protein</fullName>
    </submittedName>
</protein>
<dbReference type="AlphaFoldDB" id="A0A1C4XTR9"/>
<gene>
    <name evidence="3" type="ORF">GA0070612_3914</name>
</gene>
<keyword evidence="1" id="KW-1133">Transmembrane helix</keyword>
<dbReference type="RefSeq" id="WP_157742548.1">
    <property type="nucleotide sequence ID" value="NZ_LT607409.1"/>
</dbReference>
<feature type="signal peptide" evidence="2">
    <location>
        <begin position="1"/>
        <end position="31"/>
    </location>
</feature>
<feature type="chain" id="PRO_5008708434" evidence="2">
    <location>
        <begin position="32"/>
        <end position="287"/>
    </location>
</feature>
<keyword evidence="1" id="KW-0472">Membrane</keyword>
<dbReference type="NCBIfam" id="NF040603">
    <property type="entry name" value="choice_anch_P"/>
    <property type="match status" value="1"/>
</dbReference>
<evidence type="ECO:0000256" key="1">
    <source>
        <dbReference type="SAM" id="Phobius"/>
    </source>
</evidence>
<dbReference type="Proteomes" id="UP000198224">
    <property type="component" value="Chromosome I"/>
</dbReference>
<evidence type="ECO:0000256" key="2">
    <source>
        <dbReference type="SAM" id="SignalP"/>
    </source>
</evidence>